<dbReference type="GO" id="GO:1901982">
    <property type="term" value="F:maltose binding"/>
    <property type="evidence" value="ECO:0007669"/>
    <property type="project" value="TreeGrafter"/>
</dbReference>
<dbReference type="PANTHER" id="PTHR30061">
    <property type="entry name" value="MALTOSE-BINDING PERIPLASMIC PROTEIN"/>
    <property type="match status" value="1"/>
</dbReference>
<keyword evidence="2" id="KW-0813">Transport</keyword>
<gene>
    <name evidence="4" type="ORF">E0H45_16370</name>
</gene>
<protein>
    <submittedName>
        <fullName evidence="4">Sugar ABC transporter substrate-binding protein</fullName>
    </submittedName>
</protein>
<proteinExistence type="inferred from homology"/>
<dbReference type="EMBL" id="SJJZ01000002">
    <property type="protein sequence ID" value="TCC07551.1"/>
    <property type="molecule type" value="Genomic_DNA"/>
</dbReference>
<accession>A0A4R0HAQ7</accession>
<sequence>MTVSIIRSFKTVAAGVGIALTLAACGSGGAGAGKAEQDPSAPLELWARTTPGGDGEKGMKKLAAAFEAATGKKVEVTAIFDDFETKLSQRAAQKDLPDIVMNDSSQLGTMVSQGIVREVDLSAIKGSDQLLEPALAAARATDGKTYGVPYSAQASALLIRKDWLKKVNLTAPTNWDQMVALAKAFTTQDPDGNGKADTYGLAVPASTKRGYASWYFSNFLWAAGGDFIAKQADGKYKPAMSTAETVAATRWFRDLACTSKVIQPGAATMDTPPTNETFEAGKTGMYVVGPYLMPRFDSSLGKDKYDVVAMPKGPKDSTVLAEGGSVYLMAGSKNEAGQNAFAGYAISAEGQKIGMEGEKAFIVQLPVNKTVDIATVRPDPRWKLYADVYREHGRYAPSIPNWTPVRQSTADTVNALIADCGLDVDAELKKLDQKLTDTLSQQGISAS</sequence>
<dbReference type="SUPFAM" id="SSF53850">
    <property type="entry name" value="Periplasmic binding protein-like II"/>
    <property type="match status" value="1"/>
</dbReference>
<comment type="caution">
    <text evidence="4">The sequence shown here is derived from an EMBL/GenBank/DDBJ whole genome shotgun (WGS) entry which is preliminary data.</text>
</comment>
<dbReference type="GO" id="GO:0055052">
    <property type="term" value="C:ATP-binding cassette (ABC) transporter complex, substrate-binding subunit-containing"/>
    <property type="evidence" value="ECO:0007669"/>
    <property type="project" value="TreeGrafter"/>
</dbReference>
<reference evidence="4 5" key="1">
    <citation type="submission" date="2019-02" db="EMBL/GenBank/DDBJ databases">
        <title>Kribbella capetownensis sp. nov. and Kribbella speibonae sp. nov., isolated from soil.</title>
        <authorList>
            <person name="Curtis S.M."/>
            <person name="Norton I."/>
            <person name="Everest G.J."/>
            <person name="Meyers P.R."/>
        </authorList>
    </citation>
    <scope>NUCLEOTIDE SEQUENCE [LARGE SCALE GENOMIC DNA]</scope>
    <source>
        <strain evidence="4 5">KCTC 29219</strain>
    </source>
</reference>
<dbReference type="GO" id="GO:0015768">
    <property type="term" value="P:maltose transport"/>
    <property type="evidence" value="ECO:0007669"/>
    <property type="project" value="TreeGrafter"/>
</dbReference>
<evidence type="ECO:0000313" key="5">
    <source>
        <dbReference type="Proteomes" id="UP000292346"/>
    </source>
</evidence>
<evidence type="ECO:0000256" key="3">
    <source>
        <dbReference type="ARBA" id="ARBA00022729"/>
    </source>
</evidence>
<evidence type="ECO:0000313" key="4">
    <source>
        <dbReference type="EMBL" id="TCC07551.1"/>
    </source>
</evidence>
<dbReference type="Gene3D" id="3.40.190.10">
    <property type="entry name" value="Periplasmic binding protein-like II"/>
    <property type="match status" value="1"/>
</dbReference>
<dbReference type="GO" id="GO:0042956">
    <property type="term" value="P:maltodextrin transmembrane transport"/>
    <property type="evidence" value="ECO:0007669"/>
    <property type="project" value="TreeGrafter"/>
</dbReference>
<dbReference type="Proteomes" id="UP000292346">
    <property type="component" value="Unassembled WGS sequence"/>
</dbReference>
<evidence type="ECO:0000256" key="1">
    <source>
        <dbReference type="ARBA" id="ARBA00008520"/>
    </source>
</evidence>
<organism evidence="4 5">
    <name type="scientific">Kribbella soli</name>
    <dbReference type="NCBI Taxonomy" id="1124743"/>
    <lineage>
        <taxon>Bacteria</taxon>
        <taxon>Bacillati</taxon>
        <taxon>Actinomycetota</taxon>
        <taxon>Actinomycetes</taxon>
        <taxon>Propionibacteriales</taxon>
        <taxon>Kribbellaceae</taxon>
        <taxon>Kribbella</taxon>
    </lineage>
</organism>
<dbReference type="PROSITE" id="PS51257">
    <property type="entry name" value="PROKAR_LIPOPROTEIN"/>
    <property type="match status" value="1"/>
</dbReference>
<dbReference type="CDD" id="cd13585">
    <property type="entry name" value="PBP2_TMBP_like"/>
    <property type="match status" value="1"/>
</dbReference>
<dbReference type="AlphaFoldDB" id="A0A4R0HAQ7"/>
<comment type="similarity">
    <text evidence="1">Belongs to the bacterial solute-binding protein 1 family.</text>
</comment>
<dbReference type="OrthoDB" id="9787283at2"/>
<evidence type="ECO:0000256" key="2">
    <source>
        <dbReference type="ARBA" id="ARBA00022448"/>
    </source>
</evidence>
<keyword evidence="5" id="KW-1185">Reference proteome</keyword>
<dbReference type="PANTHER" id="PTHR30061:SF50">
    <property type="entry name" value="MALTOSE_MALTODEXTRIN-BINDING PERIPLASMIC PROTEIN"/>
    <property type="match status" value="1"/>
</dbReference>
<name>A0A4R0HAQ7_9ACTN</name>
<keyword evidence="3" id="KW-0732">Signal</keyword>